<dbReference type="AlphaFoldDB" id="A0A1B6QG62"/>
<name>A0A1B6QG62_SORBI</name>
<dbReference type="Proteomes" id="UP000000768">
    <property type="component" value="Chromosome 2"/>
</dbReference>
<reference evidence="1 2" key="1">
    <citation type="journal article" date="2009" name="Nature">
        <title>The Sorghum bicolor genome and the diversification of grasses.</title>
        <authorList>
            <person name="Paterson A.H."/>
            <person name="Bowers J.E."/>
            <person name="Bruggmann R."/>
            <person name="Dubchak I."/>
            <person name="Grimwood J."/>
            <person name="Gundlach H."/>
            <person name="Haberer G."/>
            <person name="Hellsten U."/>
            <person name="Mitros T."/>
            <person name="Poliakov A."/>
            <person name="Schmutz J."/>
            <person name="Spannagl M."/>
            <person name="Tang H."/>
            <person name="Wang X."/>
            <person name="Wicker T."/>
            <person name="Bharti A.K."/>
            <person name="Chapman J."/>
            <person name="Feltus F.A."/>
            <person name="Gowik U."/>
            <person name="Grigoriev I.V."/>
            <person name="Lyons E."/>
            <person name="Maher C.A."/>
            <person name="Martis M."/>
            <person name="Narechania A."/>
            <person name="Otillar R.P."/>
            <person name="Penning B.W."/>
            <person name="Salamov A.A."/>
            <person name="Wang Y."/>
            <person name="Zhang L."/>
            <person name="Carpita N.C."/>
            <person name="Freeling M."/>
            <person name="Gingle A.R."/>
            <person name="Hash C.T."/>
            <person name="Keller B."/>
            <person name="Klein P."/>
            <person name="Kresovich S."/>
            <person name="McCann M.C."/>
            <person name="Ming R."/>
            <person name="Peterson D.G."/>
            <person name="Mehboob-ur-Rahman"/>
            <person name="Ware D."/>
            <person name="Westhoff P."/>
            <person name="Mayer K.F."/>
            <person name="Messing J."/>
            <person name="Rokhsar D.S."/>
        </authorList>
    </citation>
    <scope>NUCLEOTIDE SEQUENCE [LARGE SCALE GENOMIC DNA]</scope>
    <source>
        <strain evidence="2">cv. BTx623</strain>
    </source>
</reference>
<accession>A0A1B6QG62</accession>
<dbReference type="EMBL" id="CM000761">
    <property type="protein sequence ID" value="KXG36904.1"/>
    <property type="molecule type" value="Genomic_DNA"/>
</dbReference>
<protein>
    <submittedName>
        <fullName evidence="1">Uncharacterized protein</fullName>
    </submittedName>
</protein>
<organism evidence="1 2">
    <name type="scientific">Sorghum bicolor</name>
    <name type="common">Sorghum</name>
    <name type="synonym">Sorghum vulgare</name>
    <dbReference type="NCBI Taxonomy" id="4558"/>
    <lineage>
        <taxon>Eukaryota</taxon>
        <taxon>Viridiplantae</taxon>
        <taxon>Streptophyta</taxon>
        <taxon>Embryophyta</taxon>
        <taxon>Tracheophyta</taxon>
        <taxon>Spermatophyta</taxon>
        <taxon>Magnoliopsida</taxon>
        <taxon>Liliopsida</taxon>
        <taxon>Poales</taxon>
        <taxon>Poaceae</taxon>
        <taxon>PACMAD clade</taxon>
        <taxon>Panicoideae</taxon>
        <taxon>Andropogonodae</taxon>
        <taxon>Andropogoneae</taxon>
        <taxon>Sorghinae</taxon>
        <taxon>Sorghum</taxon>
    </lineage>
</organism>
<dbReference type="InParanoid" id="A0A1B6QG62"/>
<evidence type="ECO:0000313" key="2">
    <source>
        <dbReference type="Proteomes" id="UP000000768"/>
    </source>
</evidence>
<sequence length="280" mass="28466">MAASQNVRLPLPGSAAGQLVLAGGGFMPARLLLVPVGTRLPPGVHAVAAVPATAVVAPVRSGSRAVHLLPRAAVPGVLAVAAVAPGGSGSRGAHLLPRAAVPESGEPAAEADDGEACLKGVFVFHDFITTQGFDGQWVVDDIVPPTANAELAPMSSQVKKTFSKAVALARAGSEKMACALEIMRGWYGIVQLAHSAYPSPGLPHLPGEQAFLGMCLAADEYSPPLILGQAVAPLIAPLQVPDDADADQDLVKSVFVAVTVSQAAARTARDSYVSSNPADN</sequence>
<gene>
    <name evidence="1" type="ORF">SORBI_3002G410600</name>
</gene>
<evidence type="ECO:0000313" key="1">
    <source>
        <dbReference type="EMBL" id="KXG36904.1"/>
    </source>
</evidence>
<reference evidence="2" key="2">
    <citation type="journal article" date="2018" name="Plant J.">
        <title>The Sorghum bicolor reference genome: improved assembly, gene annotations, a transcriptome atlas, and signatures of genome organization.</title>
        <authorList>
            <person name="McCormick R.F."/>
            <person name="Truong S.K."/>
            <person name="Sreedasyam A."/>
            <person name="Jenkins J."/>
            <person name="Shu S."/>
            <person name="Sims D."/>
            <person name="Kennedy M."/>
            <person name="Amirebrahimi M."/>
            <person name="Weers B.D."/>
            <person name="McKinley B."/>
            <person name="Mattison A."/>
            <person name="Morishige D.T."/>
            <person name="Grimwood J."/>
            <person name="Schmutz J."/>
            <person name="Mullet J.E."/>
        </authorList>
    </citation>
    <scope>NUCLEOTIDE SEQUENCE [LARGE SCALE GENOMIC DNA]</scope>
    <source>
        <strain evidence="2">cv. BTx623</strain>
    </source>
</reference>
<keyword evidence="2" id="KW-1185">Reference proteome</keyword>
<dbReference type="Gramene" id="KXG36904">
    <property type="protein sequence ID" value="KXG36904"/>
    <property type="gene ID" value="SORBI_3002G410600"/>
</dbReference>
<proteinExistence type="predicted"/>